<protein>
    <submittedName>
        <fullName evidence="1">T9SS type A sorting domain-containing protein</fullName>
    </submittedName>
</protein>
<dbReference type="InterPro" id="IPR026444">
    <property type="entry name" value="Secre_tail"/>
</dbReference>
<dbReference type="EMBL" id="CP146284">
    <property type="protein sequence ID" value="WWV66517.1"/>
    <property type="molecule type" value="Genomic_DNA"/>
</dbReference>
<gene>
    <name evidence="1" type="ORF">NEE14_000550</name>
</gene>
<sequence>MRNEIDIKEKSRGAIRNISGLNEEFQGMKLQFHRDGTPVSSYETPAHTSKNHPAFRNLSLLTLLLLFFSAGWNENGVWGQEYTIQYKNGSRQTNIPERVDTVYIPDGMSRELYVPELRNNDGRAGGSPNYKWYVRWYRADENGDPIAIDNKFKSTIVDLRNKAVIEGGTVDTKIPHAAALHETPEKTSLFWYRNFFNDHTNAGLGPDQTTTYYISTATGASTILYTRNAEDIEDIVICDVSMNTDENLSGSTLTEPTLSKRYKFVIRPASEIAEKIKNAGNNGIEHYEIASPSDAKGINIQMKTFPSNYCWYANEQDGTILSGDHYVYVYDGGKSGSLASDKQVIGLGEVSSNTTINVYAETSDGQKSPLLATFKIIPQANAAFMLEENVKNSSDPRRNPAAHSDLYEAIGAADFDMDARIPSSELSSSNNLCSTPMSAESTTYAFLNPNITMYTAHNHAALQNQYGLYHSANVPGVSNGGEYFWFFSLRNNPYAKSVYDRTYANTGGKECGYFFYTDASNEPGRWVKLKLDDVICQYTELTVTAWVNDMTTWNETNDGKPLPPNININFIGKTGDKEVVLHRFTSGDALTDYSVTYEGKSANKNVGKWQQLCYSFSISEQQTYEAYYLEVQNNTAHTYGADYAIDDVRVYKSKPNIKVQRYDACDAATLTVSLDYTTMLRNMGWTANESIVDESTQLYSNDPENGFDLVKYRFGLNGKEAIDPTKVSAESHVGNTYFSFVEGFDENTTENVIDVTDRELSNDEDPNPIVLEKGHLYRWVRVNKSLRVPVPQSMYSFRVINSTVYEDKNYPGSKDEALRREKILNLRAVKDYNTAVNLYNNNQSDYKPDSDSYGNITEIALQGLTEENVTNEGYEDTYLKVIEELYSRLQIPRIRCSWIEADDPGRVYLYALDVNNTDLKYVGEQVGLDSEGNPIVASGEYHVVLQGAQAVENWEVPEGDADHSTSFNLKDPCVLISPFKVEPAVRITVETVNNTNALACLGTLRHIEADLIGTDGSELSDVAYSFDWFLGSKADYDKLTKNELFGDYDLKHAIEEFRKEEDIDKEFDIDDVRNASTVNETIKEGLIRLFEQDLLQIATTEFTRPIQNDSIVAMPFIMGYNVVNDKINCTDITAVRLGTYSEDVPILHPGYLLDPFKGEVSLRLGHPNMGESIALEVPLQKGFEESMADAAEHLKTADVSSGVAMYLNNPDEEYPEIGTAKLDISKTDDEEAIVTISLKEEAKGKLQEGKKYELLIPFAQYDDSDTRLSSECDGLITLPVKIVPQYLTWTGSTNDDWYNEDLWKQSTKGELYFDGYADSPNTDANGSDDIDDAYSPLYFTKITLSGNQELALIDESASENRDTNDNRFLKGWSEQTSDGKDMADSIRYEMAVVNAEGKIEPYYINKVSEIYFKPGASMYRQDYLTYGKAWVDFEMEEGKPYWMSAPLQNVYAGDMYAPSNNGRQETAAFTDITYKGKHENETTNSRWKPAFYQKAWDKAISYITKEGYTHGTSTPVNVAAVKSNWSIEYNDVWVPYSEGKGFYARVEDLPEANTSDKALVRLPKADKQYSYETKAAGNLSNGENISRDNAYDLLDKVEGKTGQDIVIALDTEVDGDGTHFLVGNPYMTYLDMKEFFDNNTNLNRKFWTLDRNEGSIVVGTPDISDWSNGVDGYHDHTAESTQSYVAPMTAFFVELKENATTKTIKFTTAMMAAKPRTDNVYTKSYSASNPILTLTAERGETRSVARLLTSDKGHDAYEASEDAVILLDSELDAPMVYTVAGDVAAQFNTMQSIRNVPLGVYADKGEEVELTIRGISQFADKLYLYDAVTKQSTPLDDDSYTFRVTGPSHGRFMLTSQNRISVESDICVYSPIAGQLLVMSSPEEALQRVQVYDMSGRMVVSRDNIRNTTCQLSLASGIYIVYAENESGNVRVKIRIR</sequence>
<organism evidence="1 2">
    <name type="scientific">Parabacteroides absconsus</name>
    <dbReference type="NCBI Taxonomy" id="2951805"/>
    <lineage>
        <taxon>Bacteria</taxon>
        <taxon>Pseudomonadati</taxon>
        <taxon>Bacteroidota</taxon>
        <taxon>Bacteroidia</taxon>
        <taxon>Bacteroidales</taxon>
        <taxon>Tannerellaceae</taxon>
        <taxon>Parabacteroides</taxon>
    </lineage>
</organism>
<dbReference type="Proteomes" id="UP001320603">
    <property type="component" value="Chromosome"/>
</dbReference>
<keyword evidence="2" id="KW-1185">Reference proteome</keyword>
<evidence type="ECO:0000313" key="2">
    <source>
        <dbReference type="Proteomes" id="UP001320603"/>
    </source>
</evidence>
<evidence type="ECO:0000313" key="1">
    <source>
        <dbReference type="EMBL" id="WWV66517.1"/>
    </source>
</evidence>
<reference evidence="1 2" key="1">
    <citation type="submission" date="2024-02" db="EMBL/GenBank/DDBJ databases">
        <title>Whole genome sequencing of Parabacteroides sp. AD58.</title>
        <authorList>
            <person name="Chaplin A.V."/>
            <person name="Pikina A.P."/>
            <person name="Sokolova S.R."/>
            <person name="Korostin D.O."/>
            <person name="Efimov B.A."/>
        </authorList>
    </citation>
    <scope>NUCLEOTIDE SEQUENCE [LARGE SCALE GENOMIC DNA]</scope>
    <source>
        <strain evidence="1 2">AD58</strain>
    </source>
</reference>
<name>A0ABZ2IKE8_9BACT</name>
<accession>A0ABZ2IKE8</accession>
<dbReference type="NCBIfam" id="TIGR04183">
    <property type="entry name" value="Por_Secre_tail"/>
    <property type="match status" value="1"/>
</dbReference>
<proteinExistence type="predicted"/>
<dbReference type="RefSeq" id="WP_251968705.1">
    <property type="nucleotide sequence ID" value="NZ_CP146284.1"/>
</dbReference>